<evidence type="ECO:0000256" key="2">
    <source>
        <dbReference type="ARBA" id="ARBA00023163"/>
    </source>
</evidence>
<dbReference type="EMBL" id="LR134310">
    <property type="protein sequence ID" value="VEE90554.1"/>
    <property type="molecule type" value="Genomic_DNA"/>
</dbReference>
<dbReference type="SMART" id="SM00342">
    <property type="entry name" value="HTH_ARAC"/>
    <property type="match status" value="1"/>
</dbReference>
<dbReference type="SUPFAM" id="SSF52317">
    <property type="entry name" value="Class I glutamine amidotransferase-like"/>
    <property type="match status" value="1"/>
</dbReference>
<gene>
    <name evidence="4" type="primary">tetD</name>
    <name evidence="4" type="ORF">NCTC8529_00866</name>
</gene>
<dbReference type="PANTHER" id="PTHR43130">
    <property type="entry name" value="ARAC-FAMILY TRANSCRIPTIONAL REGULATOR"/>
    <property type="match status" value="1"/>
</dbReference>
<dbReference type="InterPro" id="IPR029062">
    <property type="entry name" value="Class_I_gatase-like"/>
</dbReference>
<keyword evidence="2" id="KW-0804">Transcription</keyword>
<evidence type="ECO:0000259" key="3">
    <source>
        <dbReference type="PROSITE" id="PS01124"/>
    </source>
</evidence>
<organism evidence="4 5">
    <name type="scientific">Actinobacillus equuli</name>
    <dbReference type="NCBI Taxonomy" id="718"/>
    <lineage>
        <taxon>Bacteria</taxon>
        <taxon>Pseudomonadati</taxon>
        <taxon>Pseudomonadota</taxon>
        <taxon>Gammaproteobacteria</taxon>
        <taxon>Pasteurellales</taxon>
        <taxon>Pasteurellaceae</taxon>
        <taxon>Actinobacillus</taxon>
    </lineage>
</organism>
<dbReference type="PANTHER" id="PTHR43130:SF3">
    <property type="entry name" value="HTH-TYPE TRANSCRIPTIONAL REGULATOR RV1931C"/>
    <property type="match status" value="1"/>
</dbReference>
<evidence type="ECO:0000313" key="5">
    <source>
        <dbReference type="Proteomes" id="UP000268529"/>
    </source>
</evidence>
<keyword evidence="1" id="KW-0805">Transcription regulation</keyword>
<proteinExistence type="predicted"/>
<protein>
    <submittedName>
        <fullName evidence="4">AraC family transcriptional regulator</fullName>
    </submittedName>
</protein>
<dbReference type="CDD" id="cd03137">
    <property type="entry name" value="GATase1_AraC_1"/>
    <property type="match status" value="1"/>
</dbReference>
<dbReference type="SUPFAM" id="SSF46689">
    <property type="entry name" value="Homeodomain-like"/>
    <property type="match status" value="2"/>
</dbReference>
<dbReference type="InterPro" id="IPR018060">
    <property type="entry name" value="HTH_AraC"/>
</dbReference>
<reference evidence="4 5" key="1">
    <citation type="submission" date="2018-12" db="EMBL/GenBank/DDBJ databases">
        <authorList>
            <consortium name="Pathogen Informatics"/>
        </authorList>
    </citation>
    <scope>NUCLEOTIDE SEQUENCE [LARGE SCALE GENOMIC DNA]</scope>
    <source>
        <strain evidence="4 5">NCTC8529</strain>
    </source>
</reference>
<dbReference type="Proteomes" id="UP000268529">
    <property type="component" value="Chromosome"/>
</dbReference>
<dbReference type="InterPro" id="IPR052158">
    <property type="entry name" value="INH-QAR"/>
</dbReference>
<sequence length="333" mass="37415">MDCFYPKHKIQVNFNLLKEKMKTVALILYPHFSLFHFAVPQMVFSATGLANEPLFDLKIVAEQPEISLSGGSVVQADSDLSLLETADIIIVPTWNDFDEKPTAALQTALQQANARGAMLVGLCLGTYALAYSGLLDGKRAATHWMGEADFHQRFPQVRLDLNALYVQQGNLMTSAGTAAGLDCCLAIVREIYGVKTANHLARLFVTPPHREGGQAQFIEQPVPRKTPDENINELLDDIRKNLQAVYFIDEIANRLSMSRSTFTRHFRKATGQSFAQWLIDSRLQKARDLLESTTLSIEQIAEQIGFQSAVSFRQHFKQRFHVSPNEWRRTFGG</sequence>
<evidence type="ECO:0000256" key="1">
    <source>
        <dbReference type="ARBA" id="ARBA00023015"/>
    </source>
</evidence>
<feature type="domain" description="HTH araC/xylS-type" evidence="3">
    <location>
        <begin position="232"/>
        <end position="330"/>
    </location>
</feature>
<dbReference type="Pfam" id="PF12833">
    <property type="entry name" value="HTH_18"/>
    <property type="match status" value="1"/>
</dbReference>
<name>A0AAX3FID3_ACTEU</name>
<evidence type="ECO:0000313" key="4">
    <source>
        <dbReference type="EMBL" id="VEE90554.1"/>
    </source>
</evidence>
<accession>A0AAX3FID3</accession>
<dbReference type="Pfam" id="PF01965">
    <property type="entry name" value="DJ-1_PfpI"/>
    <property type="match status" value="1"/>
</dbReference>
<dbReference type="InterPro" id="IPR002818">
    <property type="entry name" value="DJ-1/PfpI"/>
</dbReference>
<dbReference type="Gene3D" id="1.10.10.60">
    <property type="entry name" value="Homeodomain-like"/>
    <property type="match status" value="2"/>
</dbReference>
<dbReference type="GO" id="GO:0043565">
    <property type="term" value="F:sequence-specific DNA binding"/>
    <property type="evidence" value="ECO:0007669"/>
    <property type="project" value="InterPro"/>
</dbReference>
<dbReference type="AlphaFoldDB" id="A0AAX3FID3"/>
<dbReference type="GO" id="GO:0003700">
    <property type="term" value="F:DNA-binding transcription factor activity"/>
    <property type="evidence" value="ECO:0007669"/>
    <property type="project" value="InterPro"/>
</dbReference>
<dbReference type="InterPro" id="IPR009057">
    <property type="entry name" value="Homeodomain-like_sf"/>
</dbReference>
<dbReference type="PROSITE" id="PS01124">
    <property type="entry name" value="HTH_ARAC_FAMILY_2"/>
    <property type="match status" value="1"/>
</dbReference>
<dbReference type="Gene3D" id="3.40.50.880">
    <property type="match status" value="1"/>
</dbReference>